<evidence type="ECO:0000313" key="2">
    <source>
        <dbReference type="Proteomes" id="UP000198211"/>
    </source>
</evidence>
<protein>
    <submittedName>
        <fullName evidence="1">Uncharacterized protein</fullName>
    </submittedName>
</protein>
<keyword evidence="2" id="KW-1185">Reference proteome</keyword>
<organism evidence="1 2">
    <name type="scientific">Phytophthora megakarya</name>
    <dbReference type="NCBI Taxonomy" id="4795"/>
    <lineage>
        <taxon>Eukaryota</taxon>
        <taxon>Sar</taxon>
        <taxon>Stramenopiles</taxon>
        <taxon>Oomycota</taxon>
        <taxon>Peronosporomycetes</taxon>
        <taxon>Peronosporales</taxon>
        <taxon>Peronosporaceae</taxon>
        <taxon>Phytophthora</taxon>
    </lineage>
</organism>
<evidence type="ECO:0000313" key="1">
    <source>
        <dbReference type="EMBL" id="OWY99030.1"/>
    </source>
</evidence>
<dbReference type="AlphaFoldDB" id="A0A225V0Q5"/>
<sequence>MACVKRQLKKCIINCASSLQLFWPIRSLPMLIRKTEEKDAAENIHREDEVRVRMAEFKTLKYVAHY</sequence>
<dbReference type="Proteomes" id="UP000198211">
    <property type="component" value="Unassembled WGS sequence"/>
</dbReference>
<comment type="caution">
    <text evidence="1">The sequence shown here is derived from an EMBL/GenBank/DDBJ whole genome shotgun (WGS) entry which is preliminary data.</text>
</comment>
<reference evidence="2" key="1">
    <citation type="submission" date="2017-03" db="EMBL/GenBank/DDBJ databases">
        <title>Phytopthora megakarya and P. palmivora, two closely related causual agents of cacao black pod achieved similar genome size and gene model numbers by different mechanisms.</title>
        <authorList>
            <person name="Ali S."/>
            <person name="Shao J."/>
            <person name="Larry D.J."/>
            <person name="Kronmiller B."/>
            <person name="Shen D."/>
            <person name="Strem M.D."/>
            <person name="Melnick R.L."/>
            <person name="Guiltinan M.J."/>
            <person name="Tyler B.M."/>
            <person name="Meinhardt L.W."/>
            <person name="Bailey B.A."/>
        </authorList>
    </citation>
    <scope>NUCLEOTIDE SEQUENCE [LARGE SCALE GENOMIC DNA]</scope>
    <source>
        <strain evidence="2">zdho120</strain>
    </source>
</reference>
<gene>
    <name evidence="1" type="ORF">PHMEG_00030042</name>
</gene>
<proteinExistence type="predicted"/>
<accession>A0A225V0Q5</accession>
<name>A0A225V0Q5_9STRA</name>
<dbReference type="OrthoDB" id="1728974at2759"/>
<dbReference type="EMBL" id="NBNE01008851">
    <property type="protein sequence ID" value="OWY99030.1"/>
    <property type="molecule type" value="Genomic_DNA"/>
</dbReference>